<dbReference type="Pfam" id="PF01476">
    <property type="entry name" value="LysM"/>
    <property type="match status" value="1"/>
</dbReference>
<dbReference type="InterPro" id="IPR036779">
    <property type="entry name" value="LysM_dom_sf"/>
</dbReference>
<organism evidence="5 6">
    <name type="scientific">Cytobacillus dafuensis</name>
    <name type="common">Bacillus dafuensis</name>
    <dbReference type="NCBI Taxonomy" id="1742359"/>
    <lineage>
        <taxon>Bacteria</taxon>
        <taxon>Bacillati</taxon>
        <taxon>Bacillota</taxon>
        <taxon>Bacilli</taxon>
        <taxon>Bacillales</taxon>
        <taxon>Bacillaceae</taxon>
        <taxon>Cytobacillus</taxon>
    </lineage>
</organism>
<keyword evidence="2" id="KW-0472">Membrane</keyword>
<feature type="transmembrane region" description="Helical" evidence="2">
    <location>
        <begin position="21"/>
        <end position="42"/>
    </location>
</feature>
<dbReference type="Gene3D" id="3.10.350.10">
    <property type="entry name" value="LysM domain"/>
    <property type="match status" value="1"/>
</dbReference>
<protein>
    <submittedName>
        <fullName evidence="5">M23 family metallopeptidase</fullName>
    </submittedName>
</protein>
<dbReference type="PROSITE" id="PS51782">
    <property type="entry name" value="LYSM"/>
    <property type="match status" value="1"/>
</dbReference>
<proteinExistence type="predicted"/>
<dbReference type="KEGG" id="bda:FSZ17_23075"/>
<dbReference type="Pfam" id="PF01551">
    <property type="entry name" value="Peptidase_M23"/>
    <property type="match status" value="1"/>
</dbReference>
<evidence type="ECO:0000259" key="4">
    <source>
        <dbReference type="PROSITE" id="PS51782"/>
    </source>
</evidence>
<dbReference type="InterPro" id="IPR018392">
    <property type="entry name" value="LysM"/>
</dbReference>
<evidence type="ECO:0000313" key="5">
    <source>
        <dbReference type="EMBL" id="QED49925.1"/>
    </source>
</evidence>
<dbReference type="STRING" id="1742359.GCA_001439625_02892"/>
<feature type="domain" description="LysM" evidence="4">
    <location>
        <begin position="231"/>
        <end position="276"/>
    </location>
</feature>
<dbReference type="GO" id="GO:0004222">
    <property type="term" value="F:metalloendopeptidase activity"/>
    <property type="evidence" value="ECO:0007669"/>
    <property type="project" value="TreeGrafter"/>
</dbReference>
<evidence type="ECO:0000256" key="1">
    <source>
        <dbReference type="ARBA" id="ARBA00022729"/>
    </source>
</evidence>
<accession>A0A5B8Z9W2</accession>
<dbReference type="EMBL" id="CP042593">
    <property type="protein sequence ID" value="QED49925.1"/>
    <property type="molecule type" value="Genomic_DNA"/>
</dbReference>
<dbReference type="SMART" id="SM01208">
    <property type="entry name" value="G5"/>
    <property type="match status" value="1"/>
</dbReference>
<gene>
    <name evidence="5" type="ORF">FSZ17_23075</name>
</gene>
<dbReference type="CDD" id="cd00118">
    <property type="entry name" value="LysM"/>
    <property type="match status" value="1"/>
</dbReference>
<evidence type="ECO:0000259" key="3">
    <source>
        <dbReference type="PROSITE" id="PS51109"/>
    </source>
</evidence>
<dbReference type="Gene3D" id="2.70.70.10">
    <property type="entry name" value="Glucose Permease (Domain IIA)"/>
    <property type="match status" value="1"/>
</dbReference>
<keyword evidence="2" id="KW-0812">Transmembrane</keyword>
<dbReference type="RefSeq" id="WP_057772426.1">
    <property type="nucleotide sequence ID" value="NZ_CP042593.1"/>
</dbReference>
<dbReference type="InterPro" id="IPR050570">
    <property type="entry name" value="Cell_wall_metabolism_enzyme"/>
</dbReference>
<keyword evidence="2" id="KW-1133">Transmembrane helix</keyword>
<dbReference type="PANTHER" id="PTHR21666">
    <property type="entry name" value="PEPTIDASE-RELATED"/>
    <property type="match status" value="1"/>
</dbReference>
<dbReference type="Proteomes" id="UP000321555">
    <property type="component" value="Chromosome"/>
</dbReference>
<dbReference type="InterPro" id="IPR011055">
    <property type="entry name" value="Dup_hybrid_motif"/>
</dbReference>
<dbReference type="InterPro" id="IPR011098">
    <property type="entry name" value="G5_dom"/>
</dbReference>
<dbReference type="Pfam" id="PF07501">
    <property type="entry name" value="G5"/>
    <property type="match status" value="1"/>
</dbReference>
<keyword evidence="6" id="KW-1185">Reference proteome</keyword>
<dbReference type="AlphaFoldDB" id="A0A5B8Z9W2"/>
<reference evidence="6" key="1">
    <citation type="submission" date="2019-08" db="EMBL/GenBank/DDBJ databases">
        <authorList>
            <person name="Zheng X."/>
        </authorList>
    </citation>
    <scope>NUCLEOTIDE SEQUENCE [LARGE SCALE GENOMIC DNA]</scope>
    <source>
        <strain evidence="6">FJAT-25496</strain>
    </source>
</reference>
<dbReference type="InterPro" id="IPR016047">
    <property type="entry name" value="M23ase_b-sheet_dom"/>
</dbReference>
<evidence type="ECO:0000313" key="6">
    <source>
        <dbReference type="Proteomes" id="UP000321555"/>
    </source>
</evidence>
<dbReference type="CDD" id="cd12797">
    <property type="entry name" value="M23_peptidase"/>
    <property type="match status" value="1"/>
</dbReference>
<keyword evidence="1" id="KW-0732">Signal</keyword>
<dbReference type="SUPFAM" id="SSF54106">
    <property type="entry name" value="LysM domain"/>
    <property type="match status" value="1"/>
</dbReference>
<dbReference type="SMART" id="SM00257">
    <property type="entry name" value="LysM"/>
    <property type="match status" value="1"/>
</dbReference>
<dbReference type="PANTHER" id="PTHR21666:SF270">
    <property type="entry name" value="MUREIN HYDROLASE ACTIVATOR ENVC"/>
    <property type="match status" value="1"/>
</dbReference>
<feature type="domain" description="G5" evidence="3">
    <location>
        <begin position="283"/>
        <end position="363"/>
    </location>
</feature>
<dbReference type="SUPFAM" id="SSF51261">
    <property type="entry name" value="Duplicated hybrid motif"/>
    <property type="match status" value="1"/>
</dbReference>
<sequence length="491" mass="54050">MQDSSNNFTKIKNHTYKNFKFALKKIAITSIAIAGITFAAGASAHASTENLTTVYYVYVDDQYIGTVTDKSKIESLIDQKVEEEQSLYQNLNLSLNSEVSFIPEQVFHANSVANNSQVAEEIVKEINVQADATALVIGGKPVAYVENKDKAKEVLDQLKLKYVSEAELKAVEAKKAADTATLPPLKENESRILDVRLSEEVSTFDEKIEPAKIMSVENAVKLLEKGSLEEVKYKVKEGDVLGGIAQAHNLTTKQLLSINPGLTEESTLQIDQELNVTVLKPFVQVIVDKEYFTKEVMPFEKEVEETESMFKGDTKVKQEGKDGVRAATYRISEQNGQVITKKLSKEEVLQQPVKHIVLKGTKVIPSRGDGNFIWPTGGGYISSDVGYRWGRMHKGLDIARPSDRTIKAADNGVVVSAGYDGSFGNKIVIDHQNGYRTIYAHLASISVNPGQVVSKGSKIGVMGSTGNSTGVHLHFELYKNGSLQNPLDYIR</sequence>
<dbReference type="PROSITE" id="PS51109">
    <property type="entry name" value="G5"/>
    <property type="match status" value="1"/>
</dbReference>
<dbReference type="OrthoDB" id="9805070at2"/>
<dbReference type="Gene3D" id="2.20.230.10">
    <property type="entry name" value="Resuscitation-promoting factor rpfb"/>
    <property type="match status" value="1"/>
</dbReference>
<evidence type="ECO:0000256" key="2">
    <source>
        <dbReference type="SAM" id="Phobius"/>
    </source>
</evidence>
<name>A0A5B8Z9W2_CYTDA</name>